<feature type="signal peptide" evidence="2">
    <location>
        <begin position="1"/>
        <end position="24"/>
    </location>
</feature>
<keyword evidence="2" id="KW-0732">Signal</keyword>
<feature type="chain" id="PRO_5003429178" evidence="2">
    <location>
        <begin position="25"/>
        <end position="1370"/>
    </location>
</feature>
<evidence type="ECO:0000256" key="1">
    <source>
        <dbReference type="SAM" id="Phobius"/>
    </source>
</evidence>
<dbReference type="STRING" id="765913.ThidrDRAFT_1821"/>
<comment type="caution">
    <text evidence="3">The sequence shown here is derived from an EMBL/GenBank/DDBJ whole genome shotgun (WGS) entry which is preliminary data.</text>
</comment>
<feature type="transmembrane region" description="Helical" evidence="1">
    <location>
        <begin position="559"/>
        <end position="578"/>
    </location>
</feature>
<feature type="transmembrane region" description="Helical" evidence="1">
    <location>
        <begin position="1253"/>
        <end position="1270"/>
    </location>
</feature>
<reference evidence="3 4" key="1">
    <citation type="submission" date="2011-06" db="EMBL/GenBank/DDBJ databases">
        <title>The draft genome of Thiorhodococcus drewsii AZ1.</title>
        <authorList>
            <consortium name="US DOE Joint Genome Institute (JGI-PGF)"/>
            <person name="Lucas S."/>
            <person name="Han J."/>
            <person name="Lapidus A."/>
            <person name="Cheng J.-F."/>
            <person name="Goodwin L."/>
            <person name="Pitluck S."/>
            <person name="Peters L."/>
            <person name="Land M.L."/>
            <person name="Hauser L."/>
            <person name="Vogl K."/>
            <person name="Liu Z."/>
            <person name="Imhoff J."/>
            <person name="Thiel V."/>
            <person name="Frigaard N.-U."/>
            <person name="Bryant D.A."/>
            <person name="Woyke T.J."/>
        </authorList>
    </citation>
    <scope>NUCLEOTIDE SEQUENCE [LARGE SCALE GENOMIC DNA]</scope>
    <source>
        <strain evidence="3 4">AZ1</strain>
    </source>
</reference>
<dbReference type="PATRIC" id="fig|765913.3.peg.1846"/>
<organism evidence="3 4">
    <name type="scientific">Thiorhodococcus drewsii AZ1</name>
    <dbReference type="NCBI Taxonomy" id="765913"/>
    <lineage>
        <taxon>Bacteria</taxon>
        <taxon>Pseudomonadati</taxon>
        <taxon>Pseudomonadota</taxon>
        <taxon>Gammaproteobacteria</taxon>
        <taxon>Chromatiales</taxon>
        <taxon>Chromatiaceae</taxon>
        <taxon>Thiorhodococcus</taxon>
    </lineage>
</organism>
<keyword evidence="4" id="KW-1185">Reference proteome</keyword>
<feature type="transmembrane region" description="Helical" evidence="1">
    <location>
        <begin position="527"/>
        <end position="547"/>
    </location>
</feature>
<feature type="transmembrane region" description="Helical" evidence="1">
    <location>
        <begin position="1208"/>
        <end position="1232"/>
    </location>
</feature>
<feature type="transmembrane region" description="Helical" evidence="1">
    <location>
        <begin position="1314"/>
        <end position="1332"/>
    </location>
</feature>
<keyword evidence="1" id="KW-1133">Transmembrane helix</keyword>
<keyword evidence="1" id="KW-0812">Transmembrane</keyword>
<evidence type="ECO:0000256" key="2">
    <source>
        <dbReference type="SAM" id="SignalP"/>
    </source>
</evidence>
<evidence type="ECO:0000313" key="3">
    <source>
        <dbReference type="EMBL" id="EGV31620.1"/>
    </source>
</evidence>
<gene>
    <name evidence="3" type="ORF">ThidrDRAFT_1821</name>
</gene>
<accession>G2E0Y3</accession>
<feature type="transmembrane region" description="Helical" evidence="1">
    <location>
        <begin position="1175"/>
        <end position="1196"/>
    </location>
</feature>
<sequence>MSGSIRRIVLALAALMAIASPVWSQTFLFADANEVGVPEALRDWIPWVLDAGQGGDRRACPSEPNGPARICVWPGPLMLDLGSRGGRFSQDWHLFAEDWVRLPGDADAWPRNVMDGDRPVPVVERDGHPAVKLDAGSHALTGAFVWSETPASLATAPGTGLLNLTLDGAPQSQPRLEGKGRLWLSDAARSRSADLEERLSVQVFRRLDDSLPLRVLTRLELQVSGGVREERLGPVTLPDGVPIAIESPLPARLGSDGSLRLEVRPGRWVVEVTAYHAGSVQSLARRQLPSPWPAREVWAFAAHPELRRVEIQGVESIDPRQTPIPDDWARLPIYLVGPEDRMRLVEQRRGDPDPGPDRLALERDIWLDFDGAGYSVRDRMRGDLNRLWRLDADSELHLGQVRVNGTPSLITRLDSSAPVGVEVRQGRLDLVADSRIEDEPGRLPASGWLPTLDQVRAHLHLPPGWDLLAVSGVDNDARTWLTRWTLLDLFLVLILTLGVGRIWGWGWGLLAWVGLSLTWHAPGAPQLVWLNLLAAAALLRLLPADAIQKGVTRLRWLVLWYKRLTLVALLVIGLPFLVSEVRSALYPQLERGGGGFGMADTLVGGFGRNAVPEAAPNADFEEILSDTEVAVKRAPASSARVPEPLPPPPMMDPKARIQTGQGVPDWHWSRFDLTWNGPVGTSDVAQLWLLTPTWNLVLSLLGCALLILLGLRLAGIDFPRRVGRFATLPILVLGVWTAAPMDSAVAAEVPSPELLRELRARLLAPPDCLPSCLDLPMLGVRATPDRLTLELTLDAAVDMAVPVPGGGDWMPVDARLDDRPLKGMSRDSAGHLLVPLEAGRHRLRLEGPLPATNQLDLSLPLAPRAMTQDVEGWRLEGLDARGRASGQIRFVRLSETRLSAERELVQGALPPLIQVDRRLSFGLDWRVQTRVIRLSSPDSPIVTEIPLLPGESVQTPGLRVRDGQIQIALTPGQTRLDWSSRLEPSAELDLTATSDAGVAEVWHLNVGPIWHLDYEGLSPIHHPGEGRTLPTWRPLPGEQLRLRIVRPVGEPGPTLTIDRVDLKVAPGPRGSDVHLDLAVRSSQGGSHAIRLPEGAEPVEVRVDGRSLAVSSGTRQIDLPLVPGEQRMQVTWRDPAPLALGFTPAGPDLGSTAVNLNLSLQLPRDRWVLFATGPRLGPAVLFWGVLLVLTVLSWGLGRSRMTPLRMHDWLLLGIGLALAEVWVGLLVAGWLFALGWRRRLDETGSAWRYNLTQVGLVLLTLVALAGLVGAVQQGLLGRPEMQIIGNGSSGTLLRWYADRGGPTLPEVWVLSVPMWVYRALMLGWALWLAFRLLDWLRWGWEGFAHPQLWRERKAVKVAADQTVGDRAPGRP</sequence>
<dbReference type="eggNOG" id="ENOG502Z83T">
    <property type="taxonomic scope" value="Bacteria"/>
</dbReference>
<proteinExistence type="predicted"/>
<dbReference type="RefSeq" id="WP_007040535.1">
    <property type="nucleotide sequence ID" value="NZ_AFWT01000011.1"/>
</dbReference>
<dbReference type="Proteomes" id="UP000004200">
    <property type="component" value="Unassembled WGS sequence"/>
</dbReference>
<protein>
    <submittedName>
        <fullName evidence="3">Uncharacterized protein</fullName>
    </submittedName>
</protein>
<feature type="transmembrane region" description="Helical" evidence="1">
    <location>
        <begin position="694"/>
        <end position="714"/>
    </location>
</feature>
<dbReference type="OrthoDB" id="220327at2"/>
<name>G2E0Y3_9GAMM</name>
<keyword evidence="1" id="KW-0472">Membrane</keyword>
<evidence type="ECO:0000313" key="4">
    <source>
        <dbReference type="Proteomes" id="UP000004200"/>
    </source>
</evidence>
<dbReference type="EMBL" id="AFWT01000011">
    <property type="protein sequence ID" value="EGV31620.1"/>
    <property type="molecule type" value="Genomic_DNA"/>
</dbReference>